<sequence length="42" mass="4755">MFHSEVKMLIKIYGEGFGRQKLSKRNSDSKDTRLKKAANAGI</sequence>
<evidence type="ECO:0000256" key="1">
    <source>
        <dbReference type="SAM" id="MobiDB-lite"/>
    </source>
</evidence>
<dbReference type="EMBL" id="CAMAPB010000016">
    <property type="protein sequence ID" value="CAH9056222.1"/>
    <property type="molecule type" value="Genomic_DNA"/>
</dbReference>
<feature type="compositionally biased region" description="Basic and acidic residues" evidence="1">
    <location>
        <begin position="25"/>
        <end position="34"/>
    </location>
</feature>
<comment type="caution">
    <text evidence="2">The sequence shown here is derived from an EMBL/GenBank/DDBJ whole genome shotgun (WGS) entry which is preliminary data.</text>
</comment>
<gene>
    <name evidence="2" type="ORF">PSEHALCIP103_01411</name>
</gene>
<dbReference type="Proteomes" id="UP001152447">
    <property type="component" value="Unassembled WGS sequence"/>
</dbReference>
<organism evidence="2 3">
    <name type="scientific">Pseudoalteromonas haloplanktis</name>
    <name type="common">Alteromonas haloplanktis</name>
    <dbReference type="NCBI Taxonomy" id="228"/>
    <lineage>
        <taxon>Bacteria</taxon>
        <taxon>Pseudomonadati</taxon>
        <taxon>Pseudomonadota</taxon>
        <taxon>Gammaproteobacteria</taxon>
        <taxon>Alteromonadales</taxon>
        <taxon>Pseudoalteromonadaceae</taxon>
        <taxon>Pseudoalteromonas</taxon>
    </lineage>
</organism>
<protein>
    <submittedName>
        <fullName evidence="2">Uncharacterized protein</fullName>
    </submittedName>
</protein>
<name>A0A9W4VPX0_PSEHA</name>
<evidence type="ECO:0000313" key="2">
    <source>
        <dbReference type="EMBL" id="CAH9056222.1"/>
    </source>
</evidence>
<proteinExistence type="predicted"/>
<evidence type="ECO:0000313" key="3">
    <source>
        <dbReference type="Proteomes" id="UP001152447"/>
    </source>
</evidence>
<reference evidence="2" key="1">
    <citation type="submission" date="2022-07" db="EMBL/GenBank/DDBJ databases">
        <authorList>
            <person name="Criscuolo A."/>
        </authorList>
    </citation>
    <scope>NUCLEOTIDE SEQUENCE</scope>
    <source>
        <strain evidence="2">CIP103197</strain>
    </source>
</reference>
<accession>A0A9W4VPX0</accession>
<feature type="region of interest" description="Disordered" evidence="1">
    <location>
        <begin position="21"/>
        <end position="42"/>
    </location>
</feature>
<dbReference type="AlphaFoldDB" id="A0A9W4VPX0"/>
<keyword evidence="3" id="KW-1185">Reference proteome</keyword>